<evidence type="ECO:0000313" key="2">
    <source>
        <dbReference type="EMBL" id="MFC4536376.1"/>
    </source>
</evidence>
<protein>
    <submittedName>
        <fullName evidence="2">DUF4037 domain-containing protein</fullName>
    </submittedName>
</protein>
<comment type="caution">
    <text evidence="2">The sequence shown here is derived from an EMBL/GenBank/DDBJ whole genome shotgun (WGS) entry which is preliminary data.</text>
</comment>
<evidence type="ECO:0000259" key="1">
    <source>
        <dbReference type="Pfam" id="PF13228"/>
    </source>
</evidence>
<sequence>MPGLPLSRAFYTEVVRPLIGQVPHGAALIGPGSEVLAFDTERSADHDWGPRVLVFVEPGQEAALSQRLGGALPERFRGYPTVFGSDRNPPRHGVVVTVFEQWAHSRLGFDPRGPIGTADWLGVSWQRLAEMTSGEVFHDGLGELAVARANLRWYPDQVWRYVLACQWRRVGELESFPGRCGEVGDDLGSLLVTARLVEELMRLCLLMRRRYPPYAKWLGSAFARLGGSAELGEMFAAALAARGWREREEHLCRAYERVAGLHNRLGLTEPLQASVRGYFDRPFRVIGADRFAEALLGTVDSTVRSLRAPGSVDQFCDSVQVLGDSARSLAVSRALRGPTGP</sequence>
<dbReference type="EMBL" id="JBHSFP010000044">
    <property type="protein sequence ID" value="MFC4536376.1"/>
    <property type="molecule type" value="Genomic_DNA"/>
</dbReference>
<accession>A0ABV9CT05</accession>
<feature type="domain" description="DUF4037" evidence="1">
    <location>
        <begin position="120"/>
        <end position="218"/>
    </location>
</feature>
<dbReference type="Proteomes" id="UP001596004">
    <property type="component" value="Unassembled WGS sequence"/>
</dbReference>
<evidence type="ECO:0000313" key="3">
    <source>
        <dbReference type="Proteomes" id="UP001596004"/>
    </source>
</evidence>
<name>A0ABV9CT05_9ACTN</name>
<organism evidence="2 3">
    <name type="scientific">Sphaerisporangium dianthi</name>
    <dbReference type="NCBI Taxonomy" id="1436120"/>
    <lineage>
        <taxon>Bacteria</taxon>
        <taxon>Bacillati</taxon>
        <taxon>Actinomycetota</taxon>
        <taxon>Actinomycetes</taxon>
        <taxon>Streptosporangiales</taxon>
        <taxon>Streptosporangiaceae</taxon>
        <taxon>Sphaerisporangium</taxon>
    </lineage>
</organism>
<gene>
    <name evidence="2" type="ORF">ACFO60_36890</name>
</gene>
<proteinExistence type="predicted"/>
<dbReference type="InterPro" id="IPR025117">
    <property type="entry name" value="DUF4037"/>
</dbReference>
<dbReference type="Pfam" id="PF13228">
    <property type="entry name" value="DUF4037"/>
    <property type="match status" value="1"/>
</dbReference>
<dbReference type="RefSeq" id="WP_380850708.1">
    <property type="nucleotide sequence ID" value="NZ_JBHSFP010000044.1"/>
</dbReference>
<reference evidence="3" key="1">
    <citation type="journal article" date="2019" name="Int. J. Syst. Evol. Microbiol.">
        <title>The Global Catalogue of Microorganisms (GCM) 10K type strain sequencing project: providing services to taxonomists for standard genome sequencing and annotation.</title>
        <authorList>
            <consortium name="The Broad Institute Genomics Platform"/>
            <consortium name="The Broad Institute Genome Sequencing Center for Infectious Disease"/>
            <person name="Wu L."/>
            <person name="Ma J."/>
        </authorList>
    </citation>
    <scope>NUCLEOTIDE SEQUENCE [LARGE SCALE GENOMIC DNA]</scope>
    <source>
        <strain evidence="3">CGMCC 4.7132</strain>
    </source>
</reference>
<keyword evidence="3" id="KW-1185">Reference proteome</keyword>